<accession>A0AAV9IZB8</accession>
<name>A0AAV9IZB8_CYACA</name>
<gene>
    <name evidence="2" type="ORF">CDCA_CDCA13G3705</name>
</gene>
<dbReference type="AlphaFoldDB" id="A0AAV9IZB8"/>
<feature type="compositionally biased region" description="Basic and acidic residues" evidence="1">
    <location>
        <begin position="509"/>
        <end position="520"/>
    </location>
</feature>
<evidence type="ECO:0000313" key="3">
    <source>
        <dbReference type="Proteomes" id="UP001301350"/>
    </source>
</evidence>
<proteinExistence type="predicted"/>
<dbReference type="Proteomes" id="UP001301350">
    <property type="component" value="Unassembled WGS sequence"/>
</dbReference>
<organism evidence="2 3">
    <name type="scientific">Cyanidium caldarium</name>
    <name type="common">Red alga</name>
    <dbReference type="NCBI Taxonomy" id="2771"/>
    <lineage>
        <taxon>Eukaryota</taxon>
        <taxon>Rhodophyta</taxon>
        <taxon>Bangiophyceae</taxon>
        <taxon>Cyanidiales</taxon>
        <taxon>Cyanidiaceae</taxon>
        <taxon>Cyanidium</taxon>
    </lineage>
</organism>
<comment type="caution">
    <text evidence="2">The sequence shown here is derived from an EMBL/GenBank/DDBJ whole genome shotgun (WGS) entry which is preliminary data.</text>
</comment>
<reference evidence="2 3" key="1">
    <citation type="submission" date="2022-07" db="EMBL/GenBank/DDBJ databases">
        <title>Genome-wide signatures of adaptation to extreme environments.</title>
        <authorList>
            <person name="Cho C.H."/>
            <person name="Yoon H.S."/>
        </authorList>
    </citation>
    <scope>NUCLEOTIDE SEQUENCE [LARGE SCALE GENOMIC DNA]</scope>
    <source>
        <strain evidence="2 3">DBV 063 E5</strain>
    </source>
</reference>
<evidence type="ECO:0000256" key="1">
    <source>
        <dbReference type="SAM" id="MobiDB-lite"/>
    </source>
</evidence>
<evidence type="ECO:0008006" key="4">
    <source>
        <dbReference type="Google" id="ProtNLM"/>
    </source>
</evidence>
<protein>
    <recommendedName>
        <fullName evidence="4">O-fucosyltransferase family protein</fullName>
    </recommendedName>
</protein>
<feature type="region of interest" description="Disordered" evidence="1">
    <location>
        <begin position="499"/>
        <end position="520"/>
    </location>
</feature>
<evidence type="ECO:0000313" key="2">
    <source>
        <dbReference type="EMBL" id="KAK4537680.1"/>
    </source>
</evidence>
<sequence>MATPSSLPLRRVRRRTMYVHKRRLLLFWVSVSVILAVFWVASGYRLPIRRVAPSLPPPSTSAHSPPRRYLTYAAHSGLANQIIQLFTAYDVARTLDRTLVLPPVLPHFAVKLGACERLDPVASAHALREQNRRVILQLLDAGAYVSLGEVLVLEERFTVAQHPSTRAPLQAAADCVREYRRAPAQRNWAGARCHPAGMIEYAEYVSLHARHNGSYTEWPYSCHQARLVIDLPADTLRCTEAYAQQPPRLLPREAYATAWRTALAAVLPPRMSLPAVMGVCETLHARSADVLALGSVFHSVHYAGVLVPASGGWTVPYTQPPYGGRYDFFRPRLGGRYGQLARHTADRVLAQWLMPSAATPLLDFVCVHVRGGDGPFRRRLLSNGGGGDDGDDSDVLQRLGLSDVLATNTAPVLLITDLPRELALALRNAMIGTQRGDAPVEWSQQLVGDALPRALQDAPLRLGPLLMDVALCSRARRILPTEASTFSRFVQALQRTLAEEDEEASKNAGDGEGRVHDSAA</sequence>
<keyword evidence="3" id="KW-1185">Reference proteome</keyword>
<dbReference type="EMBL" id="JANCYW010000013">
    <property type="protein sequence ID" value="KAK4537680.1"/>
    <property type="molecule type" value="Genomic_DNA"/>
</dbReference>
<dbReference type="PANTHER" id="PTHR36050:SF1">
    <property type="entry name" value="O-FUCOSYLTRANSFERASE 30"/>
    <property type="match status" value="1"/>
</dbReference>
<dbReference type="PANTHER" id="PTHR36050">
    <property type="entry name" value="O-FUCOSYLTRANSFERASE 30"/>
    <property type="match status" value="1"/>
</dbReference>